<dbReference type="GO" id="GO:0046872">
    <property type="term" value="F:metal ion binding"/>
    <property type="evidence" value="ECO:0007669"/>
    <property type="project" value="UniProtKB-KW"/>
</dbReference>
<dbReference type="AlphaFoldDB" id="A0A366H9Y0"/>
<feature type="chain" id="PRO_5016966575" evidence="8">
    <location>
        <begin position="25"/>
        <end position="235"/>
    </location>
</feature>
<proteinExistence type="predicted"/>
<evidence type="ECO:0000256" key="6">
    <source>
        <dbReference type="PROSITE-ProRule" id="PRU00433"/>
    </source>
</evidence>
<evidence type="ECO:0000256" key="5">
    <source>
        <dbReference type="ARBA" id="ARBA00023004"/>
    </source>
</evidence>
<evidence type="ECO:0000259" key="9">
    <source>
        <dbReference type="PROSITE" id="PS51007"/>
    </source>
</evidence>
<feature type="region of interest" description="Disordered" evidence="7">
    <location>
        <begin position="215"/>
        <end position="235"/>
    </location>
</feature>
<dbReference type="SUPFAM" id="SSF46626">
    <property type="entry name" value="Cytochrome c"/>
    <property type="match status" value="2"/>
</dbReference>
<evidence type="ECO:0000313" key="10">
    <source>
        <dbReference type="EMBL" id="RBP39015.1"/>
    </source>
</evidence>
<evidence type="ECO:0000256" key="2">
    <source>
        <dbReference type="ARBA" id="ARBA00022617"/>
    </source>
</evidence>
<feature type="domain" description="Cytochrome c" evidence="9">
    <location>
        <begin position="27"/>
        <end position="115"/>
    </location>
</feature>
<keyword evidence="11" id="KW-1185">Reference proteome</keyword>
<comment type="caution">
    <text evidence="10">The sequence shown here is derived from an EMBL/GenBank/DDBJ whole genome shotgun (WGS) entry which is preliminary data.</text>
</comment>
<keyword evidence="8" id="KW-0732">Signal</keyword>
<dbReference type="EMBL" id="QNRR01000010">
    <property type="protein sequence ID" value="RBP39015.1"/>
    <property type="molecule type" value="Genomic_DNA"/>
</dbReference>
<evidence type="ECO:0000256" key="7">
    <source>
        <dbReference type="SAM" id="MobiDB-lite"/>
    </source>
</evidence>
<evidence type="ECO:0000256" key="8">
    <source>
        <dbReference type="SAM" id="SignalP"/>
    </source>
</evidence>
<dbReference type="PROSITE" id="PS51007">
    <property type="entry name" value="CYTC"/>
    <property type="match status" value="2"/>
</dbReference>
<dbReference type="InterPro" id="IPR036909">
    <property type="entry name" value="Cyt_c-like_dom_sf"/>
</dbReference>
<evidence type="ECO:0000256" key="3">
    <source>
        <dbReference type="ARBA" id="ARBA00022723"/>
    </source>
</evidence>
<protein>
    <submittedName>
        <fullName evidence="10">Cytochrome c553</fullName>
    </submittedName>
</protein>
<evidence type="ECO:0000313" key="11">
    <source>
        <dbReference type="Proteomes" id="UP000253426"/>
    </source>
</evidence>
<dbReference type="InterPro" id="IPR009056">
    <property type="entry name" value="Cyt_c-like_dom"/>
</dbReference>
<reference evidence="10 11" key="1">
    <citation type="submission" date="2018-06" db="EMBL/GenBank/DDBJ databases">
        <title>Genomic Encyclopedia of Type Strains, Phase IV (KMG-IV): sequencing the most valuable type-strain genomes for metagenomic binning, comparative biology and taxonomic classification.</title>
        <authorList>
            <person name="Goeker M."/>
        </authorList>
    </citation>
    <scope>NUCLEOTIDE SEQUENCE [LARGE SCALE GENOMIC DNA]</scope>
    <source>
        <strain evidence="10 11">DSM 25532</strain>
    </source>
</reference>
<dbReference type="Proteomes" id="UP000253426">
    <property type="component" value="Unassembled WGS sequence"/>
</dbReference>
<dbReference type="Gene3D" id="1.10.760.10">
    <property type="entry name" value="Cytochrome c-like domain"/>
    <property type="match status" value="2"/>
</dbReference>
<evidence type="ECO:0000256" key="1">
    <source>
        <dbReference type="ARBA" id="ARBA00022448"/>
    </source>
</evidence>
<keyword evidence="3 6" id="KW-0479">Metal-binding</keyword>
<keyword evidence="2 6" id="KW-0349">Heme</keyword>
<gene>
    <name evidence="10" type="ORF">DES53_11038</name>
</gene>
<sequence length="235" mass="25771">MLPFVSRALGAALLLGVTSIMAQAADEPSSEGMTTLYQNVCATCHGSRGEGRAEVKAPSIAGLPDWYVQGQLESFRADRRGIHEKDLEGQMMRAVSKVLSESQLAAMARHVAGMKRVTPSPTMVADVAAGRELYAERCMECHRYNAEGELFFASPPLVGLQDWYLASQIRKYQSGIRGVHPKDVNGQKMVFSSGFVESEEVLHSLVAYLMELQKPKSSETASKDEDPFRTGVQEK</sequence>
<name>A0A366H9Y0_9BACT</name>
<organism evidence="10 11">
    <name type="scientific">Roseimicrobium gellanilyticum</name>
    <dbReference type="NCBI Taxonomy" id="748857"/>
    <lineage>
        <taxon>Bacteria</taxon>
        <taxon>Pseudomonadati</taxon>
        <taxon>Verrucomicrobiota</taxon>
        <taxon>Verrucomicrobiia</taxon>
        <taxon>Verrucomicrobiales</taxon>
        <taxon>Verrucomicrobiaceae</taxon>
        <taxon>Roseimicrobium</taxon>
    </lineage>
</organism>
<keyword evidence="1" id="KW-0813">Transport</keyword>
<accession>A0A366H9Y0</accession>
<dbReference type="GO" id="GO:0009055">
    <property type="term" value="F:electron transfer activity"/>
    <property type="evidence" value="ECO:0007669"/>
    <property type="project" value="InterPro"/>
</dbReference>
<dbReference type="InterPro" id="IPR050597">
    <property type="entry name" value="Cytochrome_c_Oxidase_Subunit"/>
</dbReference>
<dbReference type="PANTHER" id="PTHR33751:SF9">
    <property type="entry name" value="CYTOCHROME C4"/>
    <property type="match status" value="1"/>
</dbReference>
<dbReference type="Pfam" id="PF00034">
    <property type="entry name" value="Cytochrom_C"/>
    <property type="match status" value="2"/>
</dbReference>
<feature type="domain" description="Cytochrome c" evidence="9">
    <location>
        <begin position="125"/>
        <end position="213"/>
    </location>
</feature>
<dbReference type="OrthoDB" id="9773456at2"/>
<keyword evidence="5 6" id="KW-0408">Iron</keyword>
<dbReference type="GO" id="GO:0020037">
    <property type="term" value="F:heme binding"/>
    <property type="evidence" value="ECO:0007669"/>
    <property type="project" value="InterPro"/>
</dbReference>
<dbReference type="PANTHER" id="PTHR33751">
    <property type="entry name" value="CBB3-TYPE CYTOCHROME C OXIDASE SUBUNIT FIXP"/>
    <property type="match status" value="1"/>
</dbReference>
<keyword evidence="4" id="KW-0249">Electron transport</keyword>
<feature type="signal peptide" evidence="8">
    <location>
        <begin position="1"/>
        <end position="24"/>
    </location>
</feature>
<evidence type="ECO:0000256" key="4">
    <source>
        <dbReference type="ARBA" id="ARBA00022982"/>
    </source>
</evidence>